<organism evidence="2 3">
    <name type="scientific">Legionella antarctica</name>
    <dbReference type="NCBI Taxonomy" id="2708020"/>
    <lineage>
        <taxon>Bacteria</taxon>
        <taxon>Pseudomonadati</taxon>
        <taxon>Pseudomonadota</taxon>
        <taxon>Gammaproteobacteria</taxon>
        <taxon>Legionellales</taxon>
        <taxon>Legionellaceae</taxon>
        <taxon>Legionella</taxon>
    </lineage>
</organism>
<keyword evidence="1" id="KW-1133">Transmembrane helix</keyword>
<sequence length="77" mass="8868">MKHDKHIINIFIGNGDMMKRILMSTLAVFLPWLVLLLYDNPGGAFLALIMQASIIGWPFASVWAWRMAHPEKRSTER</sequence>
<feature type="transmembrane region" description="Helical" evidence="1">
    <location>
        <begin position="44"/>
        <end position="65"/>
    </location>
</feature>
<feature type="transmembrane region" description="Helical" evidence="1">
    <location>
        <begin position="21"/>
        <end position="38"/>
    </location>
</feature>
<keyword evidence="1" id="KW-0812">Transmembrane</keyword>
<proteinExistence type="predicted"/>
<dbReference type="EMBL" id="AP022839">
    <property type="protein sequence ID" value="BCA93886.1"/>
    <property type="molecule type" value="Genomic_DNA"/>
</dbReference>
<protein>
    <recommendedName>
        <fullName evidence="4">YqaE/Pmp3 family membrane protein</fullName>
    </recommendedName>
</protein>
<evidence type="ECO:0000313" key="3">
    <source>
        <dbReference type="Proteomes" id="UP000502894"/>
    </source>
</evidence>
<name>A0A6F8T1L6_9GAMM</name>
<dbReference type="Proteomes" id="UP000502894">
    <property type="component" value="Chromosome"/>
</dbReference>
<keyword evidence="3" id="KW-1185">Reference proteome</keyword>
<keyword evidence="1" id="KW-0472">Membrane</keyword>
<reference evidence="2" key="1">
    <citation type="journal article" date="2020" name="Microbiol. Resour. Announc.">
        <title>Complete Genome Sequence of Novel Psychrotolerant Legionella Strain TUM19329, Isolated from Antarctic Lake Sediment.</title>
        <authorList>
            <person name="Shimada S."/>
            <person name="Nakai R."/>
            <person name="Aoki K."/>
            <person name="Shimoeda N."/>
            <person name="Ohno G."/>
            <person name="Miyazaki Y."/>
            <person name="Kudoh S."/>
            <person name="Imura S."/>
            <person name="Watanabe K."/>
            <person name="Ishii Y."/>
            <person name="Tateda K."/>
        </authorList>
    </citation>
    <scope>NUCLEOTIDE SEQUENCE [LARGE SCALE GENOMIC DNA]</scope>
    <source>
        <strain evidence="2">TUM19329</strain>
    </source>
</reference>
<evidence type="ECO:0008006" key="4">
    <source>
        <dbReference type="Google" id="ProtNLM"/>
    </source>
</evidence>
<dbReference type="AlphaFoldDB" id="A0A6F8T1L6"/>
<dbReference type="KEGG" id="lant:TUM19329_02470"/>
<evidence type="ECO:0000313" key="2">
    <source>
        <dbReference type="EMBL" id="BCA93886.1"/>
    </source>
</evidence>
<gene>
    <name evidence="2" type="ORF">TUM19329_02470</name>
</gene>
<evidence type="ECO:0000256" key="1">
    <source>
        <dbReference type="SAM" id="Phobius"/>
    </source>
</evidence>
<accession>A0A6F8T1L6</accession>